<dbReference type="PANTHER" id="PTHR23542">
    <property type="match status" value="1"/>
</dbReference>
<feature type="transmembrane region" description="Helical" evidence="1">
    <location>
        <begin position="334"/>
        <end position="357"/>
    </location>
</feature>
<protein>
    <submittedName>
        <fullName evidence="3">Unannotated protein</fullName>
    </submittedName>
</protein>
<evidence type="ECO:0000259" key="2">
    <source>
        <dbReference type="PROSITE" id="PS50850"/>
    </source>
</evidence>
<dbReference type="EMBL" id="CAFBRY010000046">
    <property type="protein sequence ID" value="CAB5152302.1"/>
    <property type="molecule type" value="Genomic_DNA"/>
</dbReference>
<dbReference type="EMBL" id="CAEZYO010000050">
    <property type="protein sequence ID" value="CAB4736875.1"/>
    <property type="molecule type" value="Genomic_DNA"/>
</dbReference>
<dbReference type="EMBL" id="CAFABC010000048">
    <property type="protein sequence ID" value="CAB4829868.1"/>
    <property type="molecule type" value="Genomic_DNA"/>
</dbReference>
<dbReference type="PANTHER" id="PTHR23542:SF1">
    <property type="entry name" value="MAJOR FACILITATOR SUPERFAMILY (MFS) PROFILE DOMAIN-CONTAINING PROTEIN"/>
    <property type="match status" value="1"/>
</dbReference>
<dbReference type="PROSITE" id="PS50850">
    <property type="entry name" value="MFS"/>
    <property type="match status" value="1"/>
</dbReference>
<keyword evidence="1" id="KW-0472">Membrane</keyword>
<evidence type="ECO:0000313" key="4">
    <source>
        <dbReference type="EMBL" id="CAB4736875.1"/>
    </source>
</evidence>
<feature type="transmembrane region" description="Helical" evidence="1">
    <location>
        <begin position="139"/>
        <end position="158"/>
    </location>
</feature>
<evidence type="ECO:0000313" key="3">
    <source>
        <dbReference type="EMBL" id="CAB4343516.1"/>
    </source>
</evidence>
<proteinExistence type="predicted"/>
<gene>
    <name evidence="4" type="ORF">UFOPK2731_01229</name>
    <name evidence="5" type="ORF">UFOPK3161_01215</name>
    <name evidence="3" type="ORF">UFOPK3962_01230</name>
    <name evidence="6" type="ORF">UFOPK4427_01170</name>
</gene>
<dbReference type="SUPFAM" id="SSF103473">
    <property type="entry name" value="MFS general substrate transporter"/>
    <property type="match status" value="1"/>
</dbReference>
<feature type="transmembrane region" description="Helical" evidence="1">
    <location>
        <begin position="45"/>
        <end position="68"/>
    </location>
</feature>
<accession>A0A6J5ZQC7</accession>
<feature type="transmembrane region" description="Helical" evidence="1">
    <location>
        <begin position="363"/>
        <end position="383"/>
    </location>
</feature>
<reference evidence="3" key="1">
    <citation type="submission" date="2020-05" db="EMBL/GenBank/DDBJ databases">
        <authorList>
            <person name="Chiriac C."/>
            <person name="Salcher M."/>
            <person name="Ghai R."/>
            <person name="Kavagutti S V."/>
        </authorList>
    </citation>
    <scope>NUCLEOTIDE SEQUENCE</scope>
</reference>
<feature type="transmembrane region" description="Helical" evidence="1">
    <location>
        <begin position="16"/>
        <end position="39"/>
    </location>
</feature>
<dbReference type="EMBL" id="CAESAH010000051">
    <property type="protein sequence ID" value="CAB4343516.1"/>
    <property type="molecule type" value="Genomic_DNA"/>
</dbReference>
<evidence type="ECO:0000256" key="1">
    <source>
        <dbReference type="SAM" id="Phobius"/>
    </source>
</evidence>
<feature type="transmembrane region" description="Helical" evidence="1">
    <location>
        <begin position="105"/>
        <end position="127"/>
    </location>
</feature>
<dbReference type="GO" id="GO:0022857">
    <property type="term" value="F:transmembrane transporter activity"/>
    <property type="evidence" value="ECO:0007669"/>
    <property type="project" value="InterPro"/>
</dbReference>
<keyword evidence="1" id="KW-0812">Transmembrane</keyword>
<keyword evidence="1" id="KW-1133">Transmembrane helix</keyword>
<feature type="transmembrane region" description="Helical" evidence="1">
    <location>
        <begin position="211"/>
        <end position="229"/>
    </location>
</feature>
<feature type="transmembrane region" description="Helical" evidence="1">
    <location>
        <begin position="80"/>
        <end position="99"/>
    </location>
</feature>
<dbReference type="Gene3D" id="1.20.1250.20">
    <property type="entry name" value="MFS general substrate transporter like domains"/>
    <property type="match status" value="1"/>
</dbReference>
<name>A0A6J5ZQC7_9ZZZZ</name>
<dbReference type="InterPro" id="IPR020846">
    <property type="entry name" value="MFS_dom"/>
</dbReference>
<feature type="transmembrane region" description="Helical" evidence="1">
    <location>
        <begin position="170"/>
        <end position="190"/>
    </location>
</feature>
<dbReference type="Pfam" id="PF07690">
    <property type="entry name" value="MFS_1"/>
    <property type="match status" value="1"/>
</dbReference>
<dbReference type="InterPro" id="IPR036259">
    <property type="entry name" value="MFS_trans_sf"/>
</dbReference>
<organism evidence="3">
    <name type="scientific">freshwater metagenome</name>
    <dbReference type="NCBI Taxonomy" id="449393"/>
    <lineage>
        <taxon>unclassified sequences</taxon>
        <taxon>metagenomes</taxon>
        <taxon>ecological metagenomes</taxon>
    </lineage>
</organism>
<evidence type="ECO:0000313" key="5">
    <source>
        <dbReference type="EMBL" id="CAB4829868.1"/>
    </source>
</evidence>
<sequence length="411" mass="44454">MNAMKRYIDFFKTPQVVPLFLASFPARIAYGMIGLSVFFKAQQETGSIAFAGLAIGLNSVAGSLSAGIRSSVMDRYGQKWPLRILVPGYTAMLIVLSFTHTRPTILTFAFLLGVTAPPINLSVRPLWKAIVSEDLLRSAYAIDTSVINAAGVLGPVFATTLALSAHPQSALLFAAFMMALGGSSLALNPVSRGWIPEKKKDGQKALWKHRAMQLLMVEAIFIGFGWGVFDVAVPAFATLEKVPARTAWILAAMGIASILGGVAAGIVSKRYSPLEWFMRNYILWFIFTVPLAFTYPGWSLALVGACLGFIGGAQQVFYWEVLEAVRPLGSEVSSIGWLWTIEGSFMALGSAFGGFISEAFTPRIALAITPTCIAIGTLILFVGRKYLSEANARPSTENDLRAMRDNADETN</sequence>
<feature type="transmembrane region" description="Helical" evidence="1">
    <location>
        <begin position="249"/>
        <end position="267"/>
    </location>
</feature>
<dbReference type="AlphaFoldDB" id="A0A6J5ZQC7"/>
<feature type="domain" description="Major facilitator superfamily (MFS) profile" evidence="2">
    <location>
        <begin position="211"/>
        <end position="411"/>
    </location>
</feature>
<feature type="transmembrane region" description="Helical" evidence="1">
    <location>
        <begin position="276"/>
        <end position="295"/>
    </location>
</feature>
<evidence type="ECO:0000313" key="6">
    <source>
        <dbReference type="EMBL" id="CAB5152302.1"/>
    </source>
</evidence>
<dbReference type="InterPro" id="IPR011701">
    <property type="entry name" value="MFS"/>
</dbReference>